<sequence>MSTPPNTPPPSNPGGPTGPFPPGDPRNQPYTQPFSTDPRVRREQERAWAQAQKDQARAQREQAKAWTQYQREASRQQVRAAKQQARLATEAQRAQLRAYRRSNRAQSIIGPLLLIGIAVVALMVYSGHIALSLLLSWFARWWPLVLIAAGVLRLVEWGIARATTRNRGVPMRFAVGGSTVWLLILISLFGLAAQGGLHRVGDNWTLGFTGETLNQIFGSKHEEDAAAVTHSIAANGTLEIHNDHGDVTVDGTSDDGLIHLSEHKEVFANTDDRAASMLSDLTPQFTGTDSELVLRIASSDHSSAALSLTVPRGVHIVLNSNHGDAAVHSFHAPVAINANRGDVDVAAITGDVQVRCNARHGSVQIHSVQGAIQLSGSGDEVNLNDINGTVNVNGQFFGSGHLQHVSGPVTYNAGRINFAAQRVDGEVSFDSDDEFTARGASGPLAVHTRSRNITLDRVTGDLQVTNSSGSVDITAVAPVGAINVDNRDGDVTLSLPASAHFTLAAETSDGTVENNFPNSGTTTNTSANSSRRGTLSAAVGSGGPAIHLMTTHGNIALERNGQVPMAPMAPVSPVPPVPPMSALANLPPDARQSLKDAQKEIADAQKEASRAKDEALKEAAQARADALKEAAQARAEGQRQAEQARAEADRTRQEALRDAAQARKEAEQERQQAQREAERAREEAQREGARARQEAERARRQSTPAPQTPPQ</sequence>
<feature type="transmembrane region" description="Helical" evidence="2">
    <location>
        <begin position="108"/>
        <end position="135"/>
    </location>
</feature>
<dbReference type="Pfam" id="PF13349">
    <property type="entry name" value="DUF4097"/>
    <property type="match status" value="1"/>
</dbReference>
<keyword evidence="2" id="KW-1133">Transmembrane helix</keyword>
<feature type="transmembrane region" description="Helical" evidence="2">
    <location>
        <begin position="141"/>
        <end position="159"/>
    </location>
</feature>
<dbReference type="EMBL" id="JBJYXY010000001">
    <property type="protein sequence ID" value="MFN2975010.1"/>
    <property type="molecule type" value="Genomic_DNA"/>
</dbReference>
<evidence type="ECO:0000256" key="1">
    <source>
        <dbReference type="SAM" id="MobiDB-lite"/>
    </source>
</evidence>
<feature type="transmembrane region" description="Helical" evidence="2">
    <location>
        <begin position="171"/>
        <end position="193"/>
    </location>
</feature>
<feature type="compositionally biased region" description="Low complexity" evidence="1">
    <location>
        <begin position="518"/>
        <end position="534"/>
    </location>
</feature>
<evidence type="ECO:0000313" key="5">
    <source>
        <dbReference type="Proteomes" id="UP001634747"/>
    </source>
</evidence>
<feature type="compositionally biased region" description="Pro residues" evidence="1">
    <location>
        <begin position="1"/>
        <end position="24"/>
    </location>
</feature>
<feature type="domain" description="DUF4097" evidence="3">
    <location>
        <begin position="445"/>
        <end position="557"/>
    </location>
</feature>
<keyword evidence="2" id="KW-0472">Membrane</keyword>
<dbReference type="CDD" id="cd06503">
    <property type="entry name" value="ATP-synt_Fo_b"/>
    <property type="match status" value="1"/>
</dbReference>
<reference evidence="4 5" key="1">
    <citation type="submission" date="2024-12" db="EMBL/GenBank/DDBJ databases">
        <authorList>
            <person name="Lee Y."/>
        </authorList>
    </citation>
    <scope>NUCLEOTIDE SEQUENCE [LARGE SCALE GENOMIC DNA]</scope>
    <source>
        <strain evidence="4 5">03SUJ4</strain>
    </source>
</reference>
<proteinExistence type="predicted"/>
<organism evidence="4 5">
    <name type="scientific">Terriglobus aquaticus</name>
    <dbReference type="NCBI Taxonomy" id="940139"/>
    <lineage>
        <taxon>Bacteria</taxon>
        <taxon>Pseudomonadati</taxon>
        <taxon>Acidobacteriota</taxon>
        <taxon>Terriglobia</taxon>
        <taxon>Terriglobales</taxon>
        <taxon>Acidobacteriaceae</taxon>
        <taxon>Terriglobus</taxon>
    </lineage>
</organism>
<feature type="region of interest" description="Disordered" evidence="1">
    <location>
        <begin position="510"/>
        <end position="535"/>
    </location>
</feature>
<name>A0ABW9KJ90_9BACT</name>
<gene>
    <name evidence="4" type="ORF">ACK2TP_04480</name>
</gene>
<keyword evidence="5" id="KW-1185">Reference proteome</keyword>
<feature type="region of interest" description="Disordered" evidence="1">
    <location>
        <begin position="1"/>
        <end position="70"/>
    </location>
</feature>
<feature type="compositionally biased region" description="Basic and acidic residues" evidence="1">
    <location>
        <begin position="54"/>
        <end position="63"/>
    </location>
</feature>
<keyword evidence="2" id="KW-0812">Transmembrane</keyword>
<evidence type="ECO:0000259" key="3">
    <source>
        <dbReference type="Pfam" id="PF13349"/>
    </source>
</evidence>
<evidence type="ECO:0000313" key="4">
    <source>
        <dbReference type="EMBL" id="MFN2975010.1"/>
    </source>
</evidence>
<dbReference type="Proteomes" id="UP001634747">
    <property type="component" value="Unassembled WGS sequence"/>
</dbReference>
<protein>
    <submittedName>
        <fullName evidence="4">DUF4097 family beta strand repeat-containing protein</fullName>
    </submittedName>
</protein>
<comment type="caution">
    <text evidence="4">The sequence shown here is derived from an EMBL/GenBank/DDBJ whole genome shotgun (WGS) entry which is preliminary data.</text>
</comment>
<feature type="compositionally biased region" description="Basic and acidic residues" evidence="1">
    <location>
        <begin position="592"/>
        <end position="617"/>
    </location>
</feature>
<evidence type="ECO:0000256" key="2">
    <source>
        <dbReference type="SAM" id="Phobius"/>
    </source>
</evidence>
<dbReference type="InterPro" id="IPR025164">
    <property type="entry name" value="Toastrack_DUF4097"/>
</dbReference>
<feature type="compositionally biased region" description="Basic and acidic residues" evidence="1">
    <location>
        <begin position="636"/>
        <end position="699"/>
    </location>
</feature>
<feature type="region of interest" description="Disordered" evidence="1">
    <location>
        <begin position="592"/>
        <end position="711"/>
    </location>
</feature>
<accession>A0ABW9KJ90</accession>
<dbReference type="RefSeq" id="WP_263413452.1">
    <property type="nucleotide sequence ID" value="NZ_BAABBH010000001.1"/>
</dbReference>